<dbReference type="CDD" id="cd07185">
    <property type="entry name" value="OmpA_C-like"/>
    <property type="match status" value="1"/>
</dbReference>
<evidence type="ECO:0000256" key="3">
    <source>
        <dbReference type="ARBA" id="ARBA00023237"/>
    </source>
</evidence>
<dbReference type="InterPro" id="IPR050330">
    <property type="entry name" value="Bact_OuterMem_StrucFunc"/>
</dbReference>
<dbReference type="AlphaFoldDB" id="A0AA37M610"/>
<evidence type="ECO:0000256" key="4">
    <source>
        <dbReference type="PROSITE-ProRule" id="PRU00473"/>
    </source>
</evidence>
<keyword evidence="2 4" id="KW-0472">Membrane</keyword>
<feature type="region of interest" description="Disordered" evidence="5">
    <location>
        <begin position="89"/>
        <end position="110"/>
    </location>
</feature>
<evidence type="ECO:0000259" key="6">
    <source>
        <dbReference type="PROSITE" id="PS51123"/>
    </source>
</evidence>
<dbReference type="PROSITE" id="PS51123">
    <property type="entry name" value="OMPA_2"/>
    <property type="match status" value="1"/>
</dbReference>
<dbReference type="PANTHER" id="PTHR30329">
    <property type="entry name" value="STATOR ELEMENT OF FLAGELLAR MOTOR COMPLEX"/>
    <property type="match status" value="1"/>
</dbReference>
<dbReference type="RefSeq" id="WP_238192315.1">
    <property type="nucleotide sequence ID" value="NZ_BPQJ01000021.1"/>
</dbReference>
<evidence type="ECO:0000256" key="2">
    <source>
        <dbReference type="ARBA" id="ARBA00023136"/>
    </source>
</evidence>
<protein>
    <submittedName>
        <fullName evidence="7">Peptidoglycan-associated lipoprotein</fullName>
    </submittedName>
</protein>
<keyword evidence="7" id="KW-0449">Lipoprotein</keyword>
<dbReference type="PANTHER" id="PTHR30329:SF21">
    <property type="entry name" value="LIPOPROTEIN YIAD-RELATED"/>
    <property type="match status" value="1"/>
</dbReference>
<feature type="region of interest" description="Disordered" evidence="5">
    <location>
        <begin position="52"/>
        <end position="71"/>
    </location>
</feature>
<keyword evidence="3" id="KW-0998">Cell outer membrane</keyword>
<dbReference type="InterPro" id="IPR036737">
    <property type="entry name" value="OmpA-like_sf"/>
</dbReference>
<dbReference type="Gene3D" id="3.30.1330.60">
    <property type="entry name" value="OmpA-like domain"/>
    <property type="match status" value="1"/>
</dbReference>
<evidence type="ECO:0000256" key="5">
    <source>
        <dbReference type="SAM" id="MobiDB-lite"/>
    </source>
</evidence>
<reference evidence="7" key="2">
    <citation type="submission" date="2021-08" db="EMBL/GenBank/DDBJ databases">
        <authorList>
            <person name="Tani A."/>
            <person name="Ola A."/>
            <person name="Ogura Y."/>
            <person name="Katsura K."/>
            <person name="Hayashi T."/>
        </authorList>
    </citation>
    <scope>NUCLEOTIDE SEQUENCE</scope>
    <source>
        <strain evidence="7">JCM 32048</strain>
    </source>
</reference>
<dbReference type="InterPro" id="IPR006665">
    <property type="entry name" value="OmpA-like"/>
</dbReference>
<dbReference type="GO" id="GO:0009279">
    <property type="term" value="C:cell outer membrane"/>
    <property type="evidence" value="ECO:0007669"/>
    <property type="project" value="UniProtKB-SubCell"/>
</dbReference>
<evidence type="ECO:0000313" key="8">
    <source>
        <dbReference type="Proteomes" id="UP001055286"/>
    </source>
</evidence>
<dbReference type="EMBL" id="BPQJ01000021">
    <property type="protein sequence ID" value="GJD64015.1"/>
    <property type="molecule type" value="Genomic_DNA"/>
</dbReference>
<comment type="subcellular location">
    <subcellularLocation>
        <location evidence="1">Cell outer membrane</location>
    </subcellularLocation>
</comment>
<keyword evidence="8" id="KW-1185">Reference proteome</keyword>
<name>A0AA37M610_9HYPH</name>
<dbReference type="Pfam" id="PF00691">
    <property type="entry name" value="OmpA"/>
    <property type="match status" value="1"/>
</dbReference>
<organism evidence="7 8">
    <name type="scientific">Methylobacterium frigidaeris</name>
    <dbReference type="NCBI Taxonomy" id="2038277"/>
    <lineage>
        <taxon>Bacteria</taxon>
        <taxon>Pseudomonadati</taxon>
        <taxon>Pseudomonadota</taxon>
        <taxon>Alphaproteobacteria</taxon>
        <taxon>Hyphomicrobiales</taxon>
        <taxon>Methylobacteriaceae</taxon>
        <taxon>Methylobacterium</taxon>
    </lineage>
</organism>
<evidence type="ECO:0000256" key="1">
    <source>
        <dbReference type="ARBA" id="ARBA00004442"/>
    </source>
</evidence>
<evidence type="ECO:0000313" key="7">
    <source>
        <dbReference type="EMBL" id="GJD64015.1"/>
    </source>
</evidence>
<proteinExistence type="predicted"/>
<gene>
    <name evidence="7" type="primary">pal_7</name>
    <name evidence="7" type="ORF">MPEAHAMD_4189</name>
</gene>
<reference evidence="7" key="1">
    <citation type="journal article" date="2016" name="Front. Microbiol.">
        <title>Genome Sequence of the Piezophilic, Mesophilic Sulfate-Reducing Bacterium Desulfovibrio indicus J2T.</title>
        <authorList>
            <person name="Cao J."/>
            <person name="Maignien L."/>
            <person name="Shao Z."/>
            <person name="Alain K."/>
            <person name="Jebbar M."/>
        </authorList>
    </citation>
    <scope>NUCLEOTIDE SEQUENCE</scope>
    <source>
        <strain evidence="7">JCM 32048</strain>
    </source>
</reference>
<dbReference type="SUPFAM" id="SSF103088">
    <property type="entry name" value="OmpA-like"/>
    <property type="match status" value="1"/>
</dbReference>
<dbReference type="InterPro" id="IPR006664">
    <property type="entry name" value="OMP_bac"/>
</dbReference>
<accession>A0AA37M610</accession>
<dbReference type="PRINTS" id="PR01021">
    <property type="entry name" value="OMPADOMAIN"/>
</dbReference>
<feature type="domain" description="OmpA-like" evidence="6">
    <location>
        <begin position="111"/>
        <end position="229"/>
    </location>
</feature>
<dbReference type="Proteomes" id="UP001055286">
    <property type="component" value="Unassembled WGS sequence"/>
</dbReference>
<comment type="caution">
    <text evidence="7">The sequence shown here is derived from an EMBL/GenBank/DDBJ whole genome shotgun (WGS) entry which is preliminary data.</text>
</comment>
<sequence length="282" mass="29537">MRIDDTPARPTITADAALRRTVRRRLGRSCLAMALGLVVALGGAARANPLTEAPGARERLNEAGPAEAKTRNPSATAIIRSLAPFADGNPGLPPGAPARALSPDDGGPSVRVDPIRTVDLTVFFAYDSARLTSEARIQLEPLGQALAARDLAGHGFLIAGHTDAAGAPAHNRRLSLARARAVRAHLVETYGIPPERLRVHGWGSSRPKDPAAPLSRVNRRVEVSLIAPARQGGLRFPGPAAETVCAAPVPALTGPTLADPRRRVALDLDDFDAAPTPLPCSE</sequence>